<gene>
    <name evidence="1" type="ORF">CCO02nite_24440</name>
</gene>
<accession>A0A511JCW8</accession>
<dbReference type="InterPro" id="IPR022521">
    <property type="entry name" value="Rv3660c"/>
</dbReference>
<evidence type="ECO:0000313" key="1">
    <source>
        <dbReference type="EMBL" id="GEL95786.1"/>
    </source>
</evidence>
<dbReference type="SUPFAM" id="SSF52540">
    <property type="entry name" value="P-loop containing nucleoside triphosphate hydrolases"/>
    <property type="match status" value="1"/>
</dbReference>
<dbReference type="NCBIfam" id="TIGR03815">
    <property type="entry name" value="CpaE_hom_Actino"/>
    <property type="match status" value="1"/>
</dbReference>
<dbReference type="EMBL" id="BJWG01000011">
    <property type="protein sequence ID" value="GEL95786.1"/>
    <property type="molecule type" value="Genomic_DNA"/>
</dbReference>
<organism evidence="1 2">
    <name type="scientific">Cellulomonas composti</name>
    <dbReference type="NCBI Taxonomy" id="266130"/>
    <lineage>
        <taxon>Bacteria</taxon>
        <taxon>Bacillati</taxon>
        <taxon>Actinomycetota</taxon>
        <taxon>Actinomycetes</taxon>
        <taxon>Micrococcales</taxon>
        <taxon>Cellulomonadaceae</taxon>
        <taxon>Cellulomonas</taxon>
    </lineage>
</organism>
<keyword evidence="2" id="KW-1185">Reference proteome</keyword>
<comment type="caution">
    <text evidence="1">The sequence shown here is derived from an EMBL/GenBank/DDBJ whole genome shotgun (WGS) entry which is preliminary data.</text>
</comment>
<evidence type="ECO:0000313" key="2">
    <source>
        <dbReference type="Proteomes" id="UP000321720"/>
    </source>
</evidence>
<name>A0A511JCW8_9CELL</name>
<dbReference type="InterPro" id="IPR027417">
    <property type="entry name" value="P-loop_NTPase"/>
</dbReference>
<dbReference type="Proteomes" id="UP000321720">
    <property type="component" value="Unassembled WGS sequence"/>
</dbReference>
<evidence type="ECO:0008006" key="3">
    <source>
        <dbReference type="Google" id="ProtNLM"/>
    </source>
</evidence>
<dbReference type="Gene3D" id="3.40.50.300">
    <property type="entry name" value="P-loop containing nucleotide triphosphate hydrolases"/>
    <property type="match status" value="1"/>
</dbReference>
<sequence length="248" mass="24554">MLVTQPGVVWAAGVSSARALVVGIVGGRGGAGASSFAAALARRAAGTSATVLVDLDRSCAGIDVLLGLEQVDGVRWPDLGGARGDVDGGQVVALLPRWGRCAVLSTDRSRPVPPDPAVVADVLHALTTAAGVLVLDLDRGAVVAGESVAAACDVLLVVAPRDLRTVAGVLAMREQLVGHGADVGLVATGPAPAGLGVAELARAVDLPVRGTIGIDRRTAAATERAGLPSSGLLARAASRVARTIGVAS</sequence>
<reference evidence="1 2" key="1">
    <citation type="submission" date="2019-07" db="EMBL/GenBank/DDBJ databases">
        <title>Whole genome shotgun sequence of Cellulomonas composti NBRC 100758.</title>
        <authorList>
            <person name="Hosoyama A."/>
            <person name="Uohara A."/>
            <person name="Ohji S."/>
            <person name="Ichikawa N."/>
        </authorList>
    </citation>
    <scope>NUCLEOTIDE SEQUENCE [LARGE SCALE GENOMIC DNA]</scope>
    <source>
        <strain evidence="1 2">NBRC 100758</strain>
    </source>
</reference>
<dbReference type="AlphaFoldDB" id="A0A511JCW8"/>
<protein>
    <recommendedName>
        <fullName evidence="3">Pilus assembly protein FlpE</fullName>
    </recommendedName>
</protein>
<proteinExistence type="predicted"/>